<sequence length="105" mass="11173">MAGLLAIAPFSLATLHFVHPLDAAQTPIPFLDGMLGRVHASPPRPSISPPRGSISPPGSESSRSFSITIKRPSGSENAAEVFVRTFCGSDSRYNARIVEVDSRVL</sequence>
<dbReference type="RefSeq" id="XP_020112479.1">
    <property type="nucleotide sequence ID" value="XM_020256890.1"/>
</dbReference>
<feature type="chain" id="PRO_5028011988" evidence="2">
    <location>
        <begin position="24"/>
        <end position="105"/>
    </location>
</feature>
<reference evidence="4" key="2">
    <citation type="submission" date="2025-08" db="UniProtKB">
        <authorList>
            <consortium name="RefSeq"/>
        </authorList>
    </citation>
    <scope>IDENTIFICATION</scope>
    <source>
        <tissue evidence="4">Leaf</tissue>
    </source>
</reference>
<dbReference type="AlphaFoldDB" id="A0A6P5GXA3"/>
<protein>
    <submittedName>
        <fullName evidence="4">Uncharacterized protein LOC109727029 isoform X2</fullName>
    </submittedName>
</protein>
<reference evidence="3" key="1">
    <citation type="journal article" date="2015" name="Nat. Genet.">
        <title>The pineapple genome and the evolution of CAM photosynthesis.</title>
        <authorList>
            <person name="Ming R."/>
            <person name="VanBuren R."/>
            <person name="Wai C.M."/>
            <person name="Tang H."/>
            <person name="Schatz M.C."/>
            <person name="Bowers J.E."/>
            <person name="Lyons E."/>
            <person name="Wang M.L."/>
            <person name="Chen J."/>
            <person name="Biggers E."/>
            <person name="Zhang J."/>
            <person name="Huang L."/>
            <person name="Zhang L."/>
            <person name="Miao W."/>
            <person name="Zhang J."/>
            <person name="Ye Z."/>
            <person name="Miao C."/>
            <person name="Lin Z."/>
            <person name="Wang H."/>
            <person name="Zhou H."/>
            <person name="Yim W.C."/>
            <person name="Priest H.D."/>
            <person name="Zheng C."/>
            <person name="Woodhouse M."/>
            <person name="Edger P.P."/>
            <person name="Guyot R."/>
            <person name="Guo H.B."/>
            <person name="Guo H."/>
            <person name="Zheng G."/>
            <person name="Singh R."/>
            <person name="Sharma A."/>
            <person name="Min X."/>
            <person name="Zheng Y."/>
            <person name="Lee H."/>
            <person name="Gurtowski J."/>
            <person name="Sedlazeck F.J."/>
            <person name="Harkess A."/>
            <person name="McKain M.R."/>
            <person name="Liao Z."/>
            <person name="Fang J."/>
            <person name="Liu J."/>
            <person name="Zhang X."/>
            <person name="Zhang Q."/>
            <person name="Hu W."/>
            <person name="Qin Y."/>
            <person name="Wang K."/>
            <person name="Chen L.Y."/>
            <person name="Shirley N."/>
            <person name="Lin Y.R."/>
            <person name="Liu L.Y."/>
            <person name="Hernandez A.G."/>
            <person name="Wright C.L."/>
            <person name="Bulone V."/>
            <person name="Tuskan G.A."/>
            <person name="Heath K."/>
            <person name="Zee F."/>
            <person name="Moore P.H."/>
            <person name="Sunkar R."/>
            <person name="Leebens-Mack J.H."/>
            <person name="Mockler T."/>
            <person name="Bennetzen J.L."/>
            <person name="Freeling M."/>
            <person name="Sankoff D."/>
            <person name="Paterson A.H."/>
            <person name="Zhu X."/>
            <person name="Yang X."/>
            <person name="Smith J.A."/>
            <person name="Cushman J.C."/>
            <person name="Paull R.E."/>
            <person name="Yu Q."/>
        </authorList>
    </citation>
    <scope>NUCLEOTIDE SEQUENCE [LARGE SCALE GENOMIC DNA]</scope>
    <source>
        <strain evidence="3">cv. F153</strain>
    </source>
</reference>
<keyword evidence="3" id="KW-1185">Reference proteome</keyword>
<evidence type="ECO:0000313" key="4">
    <source>
        <dbReference type="RefSeq" id="XP_020112479.1"/>
    </source>
</evidence>
<evidence type="ECO:0000313" key="3">
    <source>
        <dbReference type="Proteomes" id="UP000515123"/>
    </source>
</evidence>
<evidence type="ECO:0000256" key="2">
    <source>
        <dbReference type="SAM" id="SignalP"/>
    </source>
</evidence>
<keyword evidence="2" id="KW-0732">Signal</keyword>
<dbReference type="Proteomes" id="UP000515123">
    <property type="component" value="Linkage group 22"/>
</dbReference>
<proteinExistence type="predicted"/>
<organism evidence="3 4">
    <name type="scientific">Ananas comosus</name>
    <name type="common">Pineapple</name>
    <name type="synonym">Ananas ananas</name>
    <dbReference type="NCBI Taxonomy" id="4615"/>
    <lineage>
        <taxon>Eukaryota</taxon>
        <taxon>Viridiplantae</taxon>
        <taxon>Streptophyta</taxon>
        <taxon>Embryophyta</taxon>
        <taxon>Tracheophyta</taxon>
        <taxon>Spermatophyta</taxon>
        <taxon>Magnoliopsida</taxon>
        <taxon>Liliopsida</taxon>
        <taxon>Poales</taxon>
        <taxon>Bromeliaceae</taxon>
        <taxon>Bromelioideae</taxon>
        <taxon>Ananas</taxon>
    </lineage>
</organism>
<accession>A0A6P5GXA3</accession>
<feature type="compositionally biased region" description="Low complexity" evidence="1">
    <location>
        <begin position="49"/>
        <end position="67"/>
    </location>
</feature>
<dbReference type="GeneID" id="109727029"/>
<feature type="region of interest" description="Disordered" evidence="1">
    <location>
        <begin position="39"/>
        <end position="72"/>
    </location>
</feature>
<evidence type="ECO:0000256" key="1">
    <source>
        <dbReference type="SAM" id="MobiDB-lite"/>
    </source>
</evidence>
<feature type="signal peptide" evidence="2">
    <location>
        <begin position="1"/>
        <end position="23"/>
    </location>
</feature>
<name>A0A6P5GXA3_ANACO</name>
<gene>
    <name evidence="4" type="primary">LOC109727029</name>
</gene>